<feature type="domain" description="HTH marR-type" evidence="4">
    <location>
        <begin position="8"/>
        <end position="140"/>
    </location>
</feature>
<keyword evidence="2 5" id="KW-0238">DNA-binding</keyword>
<keyword evidence="6" id="KW-1185">Reference proteome</keyword>
<evidence type="ECO:0000313" key="6">
    <source>
        <dbReference type="Proteomes" id="UP001220377"/>
    </source>
</evidence>
<dbReference type="PANTHER" id="PTHR42756">
    <property type="entry name" value="TRANSCRIPTIONAL REGULATOR, MARR"/>
    <property type="match status" value="1"/>
</dbReference>
<keyword evidence="1" id="KW-0805">Transcription regulation</keyword>
<dbReference type="InterPro" id="IPR036388">
    <property type="entry name" value="WH-like_DNA-bd_sf"/>
</dbReference>
<keyword evidence="3" id="KW-0804">Transcription</keyword>
<name>A0ABY7WVM2_9LACO</name>
<gene>
    <name evidence="5" type="ORF">PQ472_02425</name>
</gene>
<evidence type="ECO:0000313" key="5">
    <source>
        <dbReference type="EMBL" id="WDF83109.1"/>
    </source>
</evidence>
<dbReference type="PROSITE" id="PS50995">
    <property type="entry name" value="HTH_MARR_2"/>
    <property type="match status" value="1"/>
</dbReference>
<dbReference type="SUPFAM" id="SSF46785">
    <property type="entry name" value="Winged helix' DNA-binding domain"/>
    <property type="match status" value="1"/>
</dbReference>
<dbReference type="GO" id="GO:0003677">
    <property type="term" value="F:DNA binding"/>
    <property type="evidence" value="ECO:0007669"/>
    <property type="project" value="UniProtKB-KW"/>
</dbReference>
<dbReference type="InterPro" id="IPR000835">
    <property type="entry name" value="HTH_MarR-typ"/>
</dbReference>
<dbReference type="PRINTS" id="PR00598">
    <property type="entry name" value="HTHMARR"/>
</dbReference>
<evidence type="ECO:0000256" key="2">
    <source>
        <dbReference type="ARBA" id="ARBA00023125"/>
    </source>
</evidence>
<proteinExistence type="predicted"/>
<dbReference type="EMBL" id="CP117884">
    <property type="protein sequence ID" value="WDF83109.1"/>
    <property type="molecule type" value="Genomic_DNA"/>
</dbReference>
<organism evidence="5 6">
    <name type="scientific">Lacticaseibacillus pabuli</name>
    <dbReference type="NCBI Taxonomy" id="3025672"/>
    <lineage>
        <taxon>Bacteria</taxon>
        <taxon>Bacillati</taxon>
        <taxon>Bacillota</taxon>
        <taxon>Bacilli</taxon>
        <taxon>Lactobacillales</taxon>
        <taxon>Lactobacillaceae</taxon>
        <taxon>Lacticaseibacillus</taxon>
    </lineage>
</organism>
<dbReference type="Gene3D" id="1.10.10.10">
    <property type="entry name" value="Winged helix-like DNA-binding domain superfamily/Winged helix DNA-binding domain"/>
    <property type="match status" value="1"/>
</dbReference>
<dbReference type="SMART" id="SM00347">
    <property type="entry name" value="HTH_MARR"/>
    <property type="match status" value="1"/>
</dbReference>
<dbReference type="InterPro" id="IPR036390">
    <property type="entry name" value="WH_DNA-bd_sf"/>
</dbReference>
<evidence type="ECO:0000259" key="4">
    <source>
        <dbReference type="PROSITE" id="PS50995"/>
    </source>
</evidence>
<accession>A0ABY7WVM2</accession>
<dbReference type="PANTHER" id="PTHR42756:SF1">
    <property type="entry name" value="TRANSCRIPTIONAL REPRESSOR OF EMRAB OPERON"/>
    <property type="match status" value="1"/>
</dbReference>
<dbReference type="Proteomes" id="UP001220377">
    <property type="component" value="Chromosome"/>
</dbReference>
<dbReference type="Pfam" id="PF13463">
    <property type="entry name" value="HTH_27"/>
    <property type="match status" value="1"/>
</dbReference>
<evidence type="ECO:0000256" key="1">
    <source>
        <dbReference type="ARBA" id="ARBA00023015"/>
    </source>
</evidence>
<evidence type="ECO:0000256" key="3">
    <source>
        <dbReference type="ARBA" id="ARBA00023163"/>
    </source>
</evidence>
<dbReference type="RefSeq" id="WP_274261041.1">
    <property type="nucleotide sequence ID" value="NZ_CP117884.1"/>
</dbReference>
<reference evidence="5 6" key="1">
    <citation type="submission" date="2023-02" db="EMBL/GenBank/DDBJ databases">
        <title>Genome sequence of Lacticaseibacillus sp. KACC 23028.</title>
        <authorList>
            <person name="Kim S."/>
            <person name="Heo J."/>
            <person name="Kwon S.-W."/>
        </authorList>
    </citation>
    <scope>NUCLEOTIDE SEQUENCE [LARGE SCALE GENOMIC DNA]</scope>
    <source>
        <strain evidence="5 6">KACC 23028</strain>
    </source>
</reference>
<protein>
    <submittedName>
        <fullName evidence="5">Winged helix DNA-binding protein</fullName>
    </submittedName>
</protein>
<sequence>MMDSEKFSTAFTDVYLKTTKSLTALLQAATTEYHTSFEQYQILHDIAHQRATNLTDLVRLRGVTKPAIARQLRTLRNLGYITQTTSTADRRRHLLSLTDKGKRVEKAVSERMTSSFEKLLLQVGEDDLSTLVSILDKIDATVLEPLRQSSKMDS</sequence>